<gene>
    <name evidence="2" type="ORF">ASILVAE211_24915</name>
</gene>
<keyword evidence="1" id="KW-1133">Transmembrane helix</keyword>
<sequence length="94" mass="10729">MSYRMEEPNYVQAWFKWEWFRLQFQFFAKVGAALFFVGGCVVYAFDPAAVPGFFELVYLIGALCAVAGVLVVVFGIIRAILRPKAIVPLPRDYR</sequence>
<evidence type="ECO:0000313" key="3">
    <source>
        <dbReference type="Proteomes" id="UP000708298"/>
    </source>
</evidence>
<keyword evidence="3" id="KW-1185">Reference proteome</keyword>
<name>A0A963YWU2_9PROT</name>
<keyword evidence="1" id="KW-0472">Membrane</keyword>
<dbReference type="EMBL" id="JAESVB010000036">
    <property type="protein sequence ID" value="MCB8878441.1"/>
    <property type="molecule type" value="Genomic_DNA"/>
</dbReference>
<keyword evidence="1" id="KW-0812">Transmembrane</keyword>
<organism evidence="2 3">
    <name type="scientific">Acidisoma silvae</name>
    <dbReference type="NCBI Taxonomy" id="2802396"/>
    <lineage>
        <taxon>Bacteria</taxon>
        <taxon>Pseudomonadati</taxon>
        <taxon>Pseudomonadota</taxon>
        <taxon>Alphaproteobacteria</taxon>
        <taxon>Acetobacterales</taxon>
        <taxon>Acidocellaceae</taxon>
        <taxon>Acidisoma</taxon>
    </lineage>
</organism>
<evidence type="ECO:0000313" key="2">
    <source>
        <dbReference type="EMBL" id="MCB8878441.1"/>
    </source>
</evidence>
<protein>
    <submittedName>
        <fullName evidence="2">Uncharacterized protein</fullName>
    </submittedName>
</protein>
<reference evidence="2" key="1">
    <citation type="journal article" date="2021" name="Microorganisms">
        <title>Acidisoma silvae sp. nov. and Acidisomacellulosilytica sp. nov., Two Acidophilic Bacteria Isolated from Decaying Wood, Hydrolyzing Cellulose and Producing Poly-3-hydroxybutyrate.</title>
        <authorList>
            <person name="Mieszkin S."/>
            <person name="Pouder E."/>
            <person name="Uroz S."/>
            <person name="Simon-Colin C."/>
            <person name="Alain K."/>
        </authorList>
    </citation>
    <scope>NUCLEOTIDE SEQUENCE</scope>
    <source>
        <strain evidence="2">HW T2.11</strain>
    </source>
</reference>
<dbReference type="RefSeq" id="WP_227324084.1">
    <property type="nucleotide sequence ID" value="NZ_JAESVB010000036.1"/>
</dbReference>
<dbReference type="AlphaFoldDB" id="A0A963YWU2"/>
<feature type="transmembrane region" description="Helical" evidence="1">
    <location>
        <begin position="26"/>
        <end position="45"/>
    </location>
</feature>
<proteinExistence type="predicted"/>
<comment type="caution">
    <text evidence="2">The sequence shown here is derived from an EMBL/GenBank/DDBJ whole genome shotgun (WGS) entry which is preliminary data.</text>
</comment>
<feature type="transmembrane region" description="Helical" evidence="1">
    <location>
        <begin position="57"/>
        <end position="81"/>
    </location>
</feature>
<dbReference type="Proteomes" id="UP000708298">
    <property type="component" value="Unassembled WGS sequence"/>
</dbReference>
<evidence type="ECO:0000256" key="1">
    <source>
        <dbReference type="SAM" id="Phobius"/>
    </source>
</evidence>
<accession>A0A963YWU2</accession>
<reference evidence="2" key="2">
    <citation type="submission" date="2021-01" db="EMBL/GenBank/DDBJ databases">
        <authorList>
            <person name="Mieszkin S."/>
            <person name="Pouder E."/>
            <person name="Alain K."/>
        </authorList>
    </citation>
    <scope>NUCLEOTIDE SEQUENCE</scope>
    <source>
        <strain evidence="2">HW T2.11</strain>
    </source>
</reference>